<dbReference type="PANTHER" id="PTHR13501:SF8">
    <property type="entry name" value="LARGE RIBOSOMAL SUBUNIT PROTEIN UL22M"/>
    <property type="match status" value="1"/>
</dbReference>
<evidence type="ECO:0000256" key="12">
    <source>
        <dbReference type="RuleBase" id="RU004006"/>
    </source>
</evidence>
<dbReference type="EMBL" id="BJVJ01000070">
    <property type="protein sequence ID" value="GEL25985.1"/>
    <property type="molecule type" value="Genomic_DNA"/>
</dbReference>
<dbReference type="GO" id="GO:0003735">
    <property type="term" value="F:structural constituent of ribosome"/>
    <property type="evidence" value="ECO:0007669"/>
    <property type="project" value="InterPro"/>
</dbReference>
<dbReference type="HAMAP" id="MF_01331_B">
    <property type="entry name" value="Ribosomal_uL22_B"/>
    <property type="match status" value="1"/>
</dbReference>
<dbReference type="PROSITE" id="PS00464">
    <property type="entry name" value="RIBOSOMAL_L22"/>
    <property type="match status" value="1"/>
</dbReference>
<dbReference type="InterPro" id="IPR001063">
    <property type="entry name" value="Ribosomal_uL22"/>
</dbReference>
<evidence type="ECO:0000256" key="2">
    <source>
        <dbReference type="ARBA" id="ARBA00009451"/>
    </source>
</evidence>
<dbReference type="CDD" id="cd00336">
    <property type="entry name" value="Ribosomal_L22"/>
    <property type="match status" value="1"/>
</dbReference>
<dbReference type="InterPro" id="IPR018260">
    <property type="entry name" value="Ribosomal_uL22_CS"/>
</dbReference>
<evidence type="ECO:0000256" key="1">
    <source>
        <dbReference type="ARBA" id="ARBA00003478"/>
    </source>
</evidence>
<accession>A0A511DME6</accession>
<name>A0A511DME6_9PSEU</name>
<protein>
    <recommendedName>
        <fullName evidence="9 10">Large ribosomal subunit protein uL22</fullName>
    </recommendedName>
</protein>
<dbReference type="GO" id="GO:0022625">
    <property type="term" value="C:cytosolic large ribosomal subunit"/>
    <property type="evidence" value="ECO:0007669"/>
    <property type="project" value="TreeGrafter"/>
</dbReference>
<reference evidence="14 15" key="1">
    <citation type="submission" date="2019-07" db="EMBL/GenBank/DDBJ databases">
        <title>Whole genome shotgun sequence of Pseudonocardia sulfidoxydans NBRC 16205.</title>
        <authorList>
            <person name="Hosoyama A."/>
            <person name="Uohara A."/>
            <person name="Ohji S."/>
            <person name="Ichikawa N."/>
        </authorList>
    </citation>
    <scope>NUCLEOTIDE SEQUENCE [LARGE SCALE GENOMIC DNA]</scope>
    <source>
        <strain evidence="14 15">NBRC 16205</strain>
    </source>
</reference>
<dbReference type="OrthoDB" id="9805969at2"/>
<dbReference type="Pfam" id="PF00237">
    <property type="entry name" value="Ribosomal_L22"/>
    <property type="match status" value="1"/>
</dbReference>
<proteinExistence type="inferred from homology"/>
<dbReference type="RefSeq" id="WP_147113154.1">
    <property type="nucleotide sequence ID" value="NZ_BJVJ01000070.1"/>
</dbReference>
<evidence type="ECO:0000313" key="15">
    <source>
        <dbReference type="Proteomes" id="UP000321685"/>
    </source>
</evidence>
<dbReference type="InterPro" id="IPR005727">
    <property type="entry name" value="Ribosomal_uL22_bac/chlpt-type"/>
</dbReference>
<dbReference type="Gene3D" id="3.90.470.10">
    <property type="entry name" value="Ribosomal protein L22/L17"/>
    <property type="match status" value="1"/>
</dbReference>
<evidence type="ECO:0000256" key="4">
    <source>
        <dbReference type="ARBA" id="ARBA00022730"/>
    </source>
</evidence>
<evidence type="ECO:0000256" key="5">
    <source>
        <dbReference type="ARBA" id="ARBA00022884"/>
    </source>
</evidence>
<comment type="function">
    <text evidence="1 10">The globular domain of the protein is located near the polypeptide exit tunnel on the outside of the subunit, while an extended beta-hairpin is found that lines the wall of the exit tunnel in the center of the 70S ribosome.</text>
</comment>
<evidence type="ECO:0000256" key="10">
    <source>
        <dbReference type="HAMAP-Rule" id="MF_01331"/>
    </source>
</evidence>
<dbReference type="Proteomes" id="UP000321685">
    <property type="component" value="Unassembled WGS sequence"/>
</dbReference>
<dbReference type="InterPro" id="IPR047867">
    <property type="entry name" value="Ribosomal_uL22_bac/org-type"/>
</dbReference>
<keyword evidence="5 10" id="KW-0694">RNA-binding</keyword>
<evidence type="ECO:0000256" key="8">
    <source>
        <dbReference type="ARBA" id="ARBA00025084"/>
    </source>
</evidence>
<evidence type="ECO:0000256" key="11">
    <source>
        <dbReference type="RuleBase" id="RU004005"/>
    </source>
</evidence>
<dbReference type="SUPFAM" id="SSF54843">
    <property type="entry name" value="Ribosomal protein L22"/>
    <property type="match status" value="1"/>
</dbReference>
<gene>
    <name evidence="10 14" type="primary">rplV</name>
    <name evidence="14" type="ORF">PSU4_49390</name>
</gene>
<dbReference type="AlphaFoldDB" id="A0A511DME6"/>
<comment type="function">
    <text evidence="10 13">This protein binds specifically to 23S rRNA; its binding is stimulated by other ribosomal proteins, e.g., L4, L17, and L20. It is important during the early stages of 50S assembly. It makes multiple contacts with different domains of the 23S rRNA in the assembled 50S subunit and ribosome.</text>
</comment>
<evidence type="ECO:0000313" key="14">
    <source>
        <dbReference type="EMBL" id="GEL25985.1"/>
    </source>
</evidence>
<keyword evidence="4 10" id="KW-0699">rRNA-binding</keyword>
<keyword evidence="7 10" id="KW-0687">Ribonucleoprotein</keyword>
<dbReference type="InterPro" id="IPR036394">
    <property type="entry name" value="Ribosomal_uL22_sf"/>
</dbReference>
<dbReference type="GO" id="GO:0019843">
    <property type="term" value="F:rRNA binding"/>
    <property type="evidence" value="ECO:0007669"/>
    <property type="project" value="UniProtKB-UniRule"/>
</dbReference>
<comment type="caution">
    <text evidence="14">The sequence shown here is derived from an EMBL/GenBank/DDBJ whole genome shotgun (WGS) entry which is preliminary data.</text>
</comment>
<dbReference type="PANTHER" id="PTHR13501">
    <property type="entry name" value="CHLOROPLAST 50S RIBOSOMAL PROTEIN L22-RELATED"/>
    <property type="match status" value="1"/>
</dbReference>
<evidence type="ECO:0000256" key="9">
    <source>
        <dbReference type="ARBA" id="ARBA00035207"/>
    </source>
</evidence>
<comment type="similarity">
    <text evidence="2 10 11">Belongs to the universal ribosomal protein uL22 family.</text>
</comment>
<keyword evidence="15" id="KW-1185">Reference proteome</keyword>
<dbReference type="NCBIfam" id="TIGR01044">
    <property type="entry name" value="rplV_bact"/>
    <property type="match status" value="1"/>
</dbReference>
<evidence type="ECO:0000256" key="7">
    <source>
        <dbReference type="ARBA" id="ARBA00023274"/>
    </source>
</evidence>
<organism evidence="14 15">
    <name type="scientific">Pseudonocardia sulfidoxydans NBRC 16205</name>
    <dbReference type="NCBI Taxonomy" id="1223511"/>
    <lineage>
        <taxon>Bacteria</taxon>
        <taxon>Bacillati</taxon>
        <taxon>Actinomycetota</taxon>
        <taxon>Actinomycetes</taxon>
        <taxon>Pseudonocardiales</taxon>
        <taxon>Pseudonocardiaceae</taxon>
        <taxon>Pseudonocardia</taxon>
    </lineage>
</organism>
<dbReference type="GO" id="GO:0006412">
    <property type="term" value="P:translation"/>
    <property type="evidence" value="ECO:0007669"/>
    <property type="project" value="UniProtKB-UniRule"/>
</dbReference>
<evidence type="ECO:0000256" key="3">
    <source>
        <dbReference type="ARBA" id="ARBA00011838"/>
    </source>
</evidence>
<comment type="subunit">
    <text evidence="3 10 12">Part of the 50S ribosomal subunit.</text>
</comment>
<evidence type="ECO:0000256" key="6">
    <source>
        <dbReference type="ARBA" id="ARBA00022980"/>
    </source>
</evidence>
<evidence type="ECO:0000256" key="13">
    <source>
        <dbReference type="RuleBase" id="RU004008"/>
    </source>
</evidence>
<comment type="function">
    <text evidence="8">This protein binds specifically to 23S rRNA; its binding is stimulated by other ribosomal proteins, e.g. L4, L17, and L20. It is important during the early stages of 50S assembly. It makes multiple contacts with different domains of the 23S rRNA in the assembled 50S subunit and ribosome.</text>
</comment>
<keyword evidence="6 10" id="KW-0689">Ribosomal protein</keyword>
<sequence>MADDSQDTAGAALEPARAFARARFVRMSPTKVRRVVELIKGRPVAEALSVLRFSPQAAAEPVAKVVASAAANAENNFDMDPETLVVAVAYVDEGPTLKRIRPRAQGRAYRIRKRTSHITIEVESRPVAKAGGRARGAKGRAR</sequence>